<protein>
    <submittedName>
        <fullName evidence="2">Phosphate-selective porin O and P</fullName>
    </submittedName>
</protein>
<organism evidence="2 3">
    <name type="scientific">Rubinisphaera brasiliensis (strain ATCC 49424 / DSM 5305 / JCM 21570 / IAM 15109 / NBRC 103401 / IFAM 1448)</name>
    <name type="common">Planctomyces brasiliensis</name>
    <dbReference type="NCBI Taxonomy" id="756272"/>
    <lineage>
        <taxon>Bacteria</taxon>
        <taxon>Pseudomonadati</taxon>
        <taxon>Planctomycetota</taxon>
        <taxon>Planctomycetia</taxon>
        <taxon>Planctomycetales</taxon>
        <taxon>Planctomycetaceae</taxon>
        <taxon>Rubinisphaera</taxon>
    </lineage>
</organism>
<keyword evidence="3" id="KW-1185">Reference proteome</keyword>
<dbReference type="eggNOG" id="COG3746">
    <property type="taxonomic scope" value="Bacteria"/>
</dbReference>
<sequence length="503" mass="56407">MKCSLVQWGRKVSLLLLGCGLVGGNSLAAEEMPHPLINAAFEPSLPAPADIEPVGYAEADVLPEYNLEALLKRVESLESNWEDQEAATLKKQQDALKKTTFDLGGRIHYDYWGFPESSEGIGYFENPTPGPSYGLDPANRWAFRRIRLEFQGDIVQNMDWRLQVDFAETDEPALKDVYIRFNELPRNQSFLIGQSKRPIGLDAWNSSRFNVFLERPVVVEAFNPDARRTGLAMWGHNDETSLNWQYGIYQIENSAKDGQTFGDAGQNSLNFRVSGTPWYDYSSDGRGYLHLGFAFMASNYDGDANPGDPDQNEARFRTRMENRSTGRWMDTGRIAGAEWSEIVGLETMLSLGSLHFTSELQSNWLQRDPTIAGSGPDVHFMGYYVQAAYFLTGEHIPVNRKVGSIARIKPHENFFLVDRCDGGLGRGWGAWQVAARYSMLDATDNDIQGGVGRNTTLALNWWWNAYSRMQFNLIYSDLQDRAPVNGFTGGSALTAGVRFGADF</sequence>
<dbReference type="RefSeq" id="WP_013628255.1">
    <property type="nucleotide sequence ID" value="NC_015174.1"/>
</dbReference>
<dbReference type="Pfam" id="PF07396">
    <property type="entry name" value="Porin_O_P"/>
    <property type="match status" value="1"/>
</dbReference>
<dbReference type="EMBL" id="CP002546">
    <property type="protein sequence ID" value="ADY59528.1"/>
    <property type="molecule type" value="Genomic_DNA"/>
</dbReference>
<reference evidence="3" key="1">
    <citation type="submission" date="2011-02" db="EMBL/GenBank/DDBJ databases">
        <title>The complete genome of Planctomyces brasiliensis DSM 5305.</title>
        <authorList>
            <person name="Lucas S."/>
            <person name="Copeland A."/>
            <person name="Lapidus A."/>
            <person name="Bruce D."/>
            <person name="Goodwin L."/>
            <person name="Pitluck S."/>
            <person name="Kyrpides N."/>
            <person name="Mavromatis K."/>
            <person name="Pagani I."/>
            <person name="Ivanova N."/>
            <person name="Ovchinnikova G."/>
            <person name="Lu M."/>
            <person name="Detter J.C."/>
            <person name="Han C."/>
            <person name="Land M."/>
            <person name="Hauser L."/>
            <person name="Markowitz V."/>
            <person name="Cheng J.-F."/>
            <person name="Hugenholtz P."/>
            <person name="Woyke T."/>
            <person name="Wu D."/>
            <person name="Tindall B."/>
            <person name="Pomrenke H.G."/>
            <person name="Brambilla E."/>
            <person name="Klenk H.-P."/>
            <person name="Eisen J.A."/>
        </authorList>
    </citation>
    <scope>NUCLEOTIDE SEQUENCE [LARGE SCALE GENOMIC DNA]</scope>
    <source>
        <strain evidence="3">ATCC 49424 / DSM 5305 / JCM 21570 / NBRC 103401 / IFAM 1448</strain>
    </source>
</reference>
<name>F0SHP8_RUBBR</name>
<dbReference type="InterPro" id="IPR010870">
    <property type="entry name" value="Porin_O/P"/>
</dbReference>
<dbReference type="Gene3D" id="2.40.160.10">
    <property type="entry name" value="Porin"/>
    <property type="match status" value="1"/>
</dbReference>
<dbReference type="InterPro" id="IPR023614">
    <property type="entry name" value="Porin_dom_sf"/>
</dbReference>
<gene>
    <name evidence="2" type="ordered locus">Plabr_1919</name>
</gene>
<evidence type="ECO:0000256" key="1">
    <source>
        <dbReference type="SAM" id="SignalP"/>
    </source>
</evidence>
<dbReference type="AlphaFoldDB" id="F0SHP8"/>
<proteinExistence type="predicted"/>
<dbReference type="KEGG" id="pbs:Plabr_1919"/>
<dbReference type="STRING" id="756272.Plabr_1919"/>
<evidence type="ECO:0000313" key="2">
    <source>
        <dbReference type="EMBL" id="ADY59528.1"/>
    </source>
</evidence>
<keyword evidence="1" id="KW-0732">Signal</keyword>
<dbReference type="HOGENOM" id="CLU_031025_1_0_0"/>
<evidence type="ECO:0000313" key="3">
    <source>
        <dbReference type="Proteomes" id="UP000006860"/>
    </source>
</evidence>
<dbReference type="Proteomes" id="UP000006860">
    <property type="component" value="Chromosome"/>
</dbReference>
<accession>F0SHP8</accession>
<feature type="signal peptide" evidence="1">
    <location>
        <begin position="1"/>
        <end position="28"/>
    </location>
</feature>
<dbReference type="SUPFAM" id="SSF56935">
    <property type="entry name" value="Porins"/>
    <property type="match status" value="1"/>
</dbReference>
<feature type="chain" id="PRO_5005675026" evidence="1">
    <location>
        <begin position="29"/>
        <end position="503"/>
    </location>
</feature>